<gene>
    <name evidence="18" type="primary">LOC104999198</name>
</gene>
<feature type="domain" description="C2H2-type" evidence="15">
    <location>
        <begin position="227"/>
        <end position="254"/>
    </location>
</feature>
<keyword evidence="7" id="KW-0862">Zinc</keyword>
<feature type="compositionally biased region" description="Basic and acidic residues" evidence="14">
    <location>
        <begin position="112"/>
        <end position="124"/>
    </location>
</feature>
<keyword evidence="10" id="KW-0238">DNA-binding</keyword>
<evidence type="ECO:0000313" key="17">
    <source>
        <dbReference type="Proteomes" id="UP000515208"/>
    </source>
</evidence>
<dbReference type="AlphaFoldDB" id="A0A6P3IPE9"/>
<evidence type="ECO:0000256" key="5">
    <source>
        <dbReference type="ARBA" id="ARBA00022737"/>
    </source>
</evidence>
<evidence type="ECO:0000259" key="15">
    <source>
        <dbReference type="PROSITE" id="PS50157"/>
    </source>
</evidence>
<evidence type="ECO:0000256" key="4">
    <source>
        <dbReference type="ARBA" id="ARBA00022723"/>
    </source>
</evidence>
<feature type="domain" description="KRAB" evidence="16">
    <location>
        <begin position="1"/>
        <end position="43"/>
    </location>
</feature>
<dbReference type="Proteomes" id="UP000515208">
    <property type="component" value="Unplaced"/>
</dbReference>
<evidence type="ECO:0000259" key="16">
    <source>
        <dbReference type="PROSITE" id="PS50805"/>
    </source>
</evidence>
<dbReference type="GO" id="GO:0005634">
    <property type="term" value="C:nucleus"/>
    <property type="evidence" value="ECO:0007669"/>
    <property type="project" value="UniProtKB-SubCell"/>
</dbReference>
<feature type="domain" description="C2H2-type" evidence="15">
    <location>
        <begin position="199"/>
        <end position="226"/>
    </location>
</feature>
<accession>A0A6P3IPE9</accession>
<dbReference type="GO" id="GO:0008270">
    <property type="term" value="F:zinc ion binding"/>
    <property type="evidence" value="ECO:0007669"/>
    <property type="project" value="UniProtKB-KW"/>
</dbReference>
<dbReference type="InterPro" id="IPR036051">
    <property type="entry name" value="KRAB_dom_sf"/>
</dbReference>
<dbReference type="SMART" id="SM00355">
    <property type="entry name" value="ZnF_C2H2"/>
    <property type="match status" value="6"/>
</dbReference>
<dbReference type="FunFam" id="3.30.160.60:FF:000330">
    <property type="entry name" value="Zinc finger with KRAB and SCAN domains 1"/>
    <property type="match status" value="1"/>
</dbReference>
<dbReference type="SUPFAM" id="SSF57667">
    <property type="entry name" value="beta-beta-alpha zinc fingers"/>
    <property type="match status" value="4"/>
</dbReference>
<feature type="domain" description="C2H2-type" evidence="15">
    <location>
        <begin position="283"/>
        <end position="314"/>
    </location>
</feature>
<proteinExistence type="inferred from homology"/>
<keyword evidence="9" id="KW-0805">Transcription regulation</keyword>
<evidence type="ECO:0000256" key="11">
    <source>
        <dbReference type="ARBA" id="ARBA00023163"/>
    </source>
</evidence>
<dbReference type="SUPFAM" id="SSF109640">
    <property type="entry name" value="KRAB domain (Kruppel-associated box)"/>
    <property type="match status" value="1"/>
</dbReference>
<evidence type="ECO:0000256" key="2">
    <source>
        <dbReference type="ARBA" id="ARBA00006991"/>
    </source>
</evidence>
<evidence type="ECO:0000256" key="1">
    <source>
        <dbReference type="ARBA" id="ARBA00004123"/>
    </source>
</evidence>
<evidence type="ECO:0000313" key="18">
    <source>
        <dbReference type="RefSeq" id="XP_010853010.1"/>
    </source>
</evidence>
<dbReference type="GeneID" id="104999198"/>
<feature type="domain" description="C2H2-type" evidence="15">
    <location>
        <begin position="171"/>
        <end position="198"/>
    </location>
</feature>
<dbReference type="GO" id="GO:0000981">
    <property type="term" value="F:DNA-binding transcription factor activity, RNA polymerase II-specific"/>
    <property type="evidence" value="ECO:0007669"/>
    <property type="project" value="TreeGrafter"/>
</dbReference>
<evidence type="ECO:0000256" key="3">
    <source>
        <dbReference type="ARBA" id="ARBA00022499"/>
    </source>
</evidence>
<dbReference type="InterPro" id="IPR013087">
    <property type="entry name" value="Znf_C2H2_type"/>
</dbReference>
<name>A0A6P3IPE9_BISBB</name>
<keyword evidence="6 13" id="KW-0863">Zinc-finger</keyword>
<dbReference type="PROSITE" id="PS50805">
    <property type="entry name" value="KRAB"/>
    <property type="match status" value="1"/>
</dbReference>
<dbReference type="InterPro" id="IPR036236">
    <property type="entry name" value="Znf_C2H2_sf"/>
</dbReference>
<dbReference type="PANTHER" id="PTHR14196">
    <property type="entry name" value="ODD-SKIPPED - RELATED"/>
    <property type="match status" value="1"/>
</dbReference>
<evidence type="ECO:0000256" key="9">
    <source>
        <dbReference type="ARBA" id="ARBA00023015"/>
    </source>
</evidence>
<evidence type="ECO:0000256" key="6">
    <source>
        <dbReference type="ARBA" id="ARBA00022771"/>
    </source>
</evidence>
<reference evidence="18" key="1">
    <citation type="submission" date="2025-08" db="UniProtKB">
        <authorList>
            <consortium name="RefSeq"/>
        </authorList>
    </citation>
    <scope>IDENTIFICATION</scope>
    <source>
        <tissue evidence="18">Blood</tissue>
    </source>
</reference>
<keyword evidence="5" id="KW-0677">Repeat</keyword>
<comment type="similarity">
    <text evidence="2">Belongs to the krueppel C2H2-type zinc-finger protein family.</text>
</comment>
<evidence type="ECO:0000256" key="8">
    <source>
        <dbReference type="ARBA" id="ARBA00022843"/>
    </source>
</evidence>
<dbReference type="KEGG" id="bbis:104999198"/>
<keyword evidence="17" id="KW-1185">Reference proteome</keyword>
<dbReference type="FunFam" id="3.30.160.60:FF:000912">
    <property type="entry name" value="Zinc finger protein 660"/>
    <property type="match status" value="1"/>
</dbReference>
<dbReference type="OrthoDB" id="40579at2759"/>
<feature type="domain" description="C2H2-type" evidence="15">
    <location>
        <begin position="315"/>
        <end position="342"/>
    </location>
</feature>
<comment type="subcellular location">
    <subcellularLocation>
        <location evidence="1">Nucleus</location>
    </subcellularLocation>
</comment>
<dbReference type="FunFam" id="3.30.160.60:FF:002343">
    <property type="entry name" value="Zinc finger protein 33A"/>
    <property type="match status" value="1"/>
</dbReference>
<evidence type="ECO:0000256" key="7">
    <source>
        <dbReference type="ARBA" id="ARBA00022833"/>
    </source>
</evidence>
<keyword evidence="4" id="KW-0479">Metal-binding</keyword>
<dbReference type="PROSITE" id="PS00028">
    <property type="entry name" value="ZINC_FINGER_C2H2_1"/>
    <property type="match status" value="4"/>
</dbReference>
<feature type="region of interest" description="Disordered" evidence="14">
    <location>
        <begin position="105"/>
        <end position="169"/>
    </location>
</feature>
<keyword evidence="3" id="KW-1017">Isopeptide bond</keyword>
<feature type="domain" description="C2H2-type" evidence="15">
    <location>
        <begin position="255"/>
        <end position="282"/>
    </location>
</feature>
<evidence type="ECO:0000256" key="13">
    <source>
        <dbReference type="PROSITE-ProRule" id="PRU00042"/>
    </source>
</evidence>
<evidence type="ECO:0000256" key="12">
    <source>
        <dbReference type="ARBA" id="ARBA00023242"/>
    </source>
</evidence>
<keyword evidence="11" id="KW-0804">Transcription</keyword>
<evidence type="ECO:0000256" key="10">
    <source>
        <dbReference type="ARBA" id="ARBA00023125"/>
    </source>
</evidence>
<organism evidence="17 18">
    <name type="scientific">Bison bison bison</name>
    <name type="common">North American plains bison</name>
    <dbReference type="NCBI Taxonomy" id="43346"/>
    <lineage>
        <taxon>Eukaryota</taxon>
        <taxon>Metazoa</taxon>
        <taxon>Chordata</taxon>
        <taxon>Craniata</taxon>
        <taxon>Vertebrata</taxon>
        <taxon>Euteleostomi</taxon>
        <taxon>Mammalia</taxon>
        <taxon>Eutheria</taxon>
        <taxon>Laurasiatheria</taxon>
        <taxon>Artiodactyla</taxon>
        <taxon>Ruminantia</taxon>
        <taxon>Pecora</taxon>
        <taxon>Bovidae</taxon>
        <taxon>Bovinae</taxon>
        <taxon>Bison</taxon>
    </lineage>
</organism>
<dbReference type="Gene3D" id="3.30.160.60">
    <property type="entry name" value="Classic Zinc Finger"/>
    <property type="match status" value="6"/>
</dbReference>
<dbReference type="PANTHER" id="PTHR14196:SF12">
    <property type="entry name" value="ZINC FINGER PROTEIN 208-LIKE"/>
    <property type="match status" value="1"/>
</dbReference>
<protein>
    <submittedName>
        <fullName evidence="18">Zinc finger protein 74-like</fullName>
    </submittedName>
</protein>
<dbReference type="RefSeq" id="XP_010853010.1">
    <property type="nucleotide sequence ID" value="XM_010854708.1"/>
</dbReference>
<dbReference type="InterPro" id="IPR050717">
    <property type="entry name" value="C2H2-ZF_Transcription_Reg"/>
</dbReference>
<keyword evidence="8" id="KW-0832">Ubl conjugation</keyword>
<dbReference type="InterPro" id="IPR001909">
    <property type="entry name" value="KRAB"/>
</dbReference>
<dbReference type="GO" id="GO:0000977">
    <property type="term" value="F:RNA polymerase II transcription regulatory region sequence-specific DNA binding"/>
    <property type="evidence" value="ECO:0007669"/>
    <property type="project" value="TreeGrafter"/>
</dbReference>
<keyword evidence="12" id="KW-0539">Nucleus</keyword>
<dbReference type="FunFam" id="3.30.160.60:FF:000016">
    <property type="entry name" value="zinc finger protein 37 homolog"/>
    <property type="match status" value="1"/>
</dbReference>
<dbReference type="FunFam" id="3.30.160.60:FF:000322">
    <property type="entry name" value="GDNF-inducible zinc finger protein 1"/>
    <property type="match status" value="1"/>
</dbReference>
<feature type="region of interest" description="Disordered" evidence="14">
    <location>
        <begin position="27"/>
        <end position="51"/>
    </location>
</feature>
<dbReference type="Pfam" id="PF00096">
    <property type="entry name" value="zf-C2H2"/>
    <property type="match status" value="2"/>
</dbReference>
<dbReference type="PROSITE" id="PS50157">
    <property type="entry name" value="ZINC_FINGER_C2H2_2"/>
    <property type="match status" value="6"/>
</dbReference>
<evidence type="ECO:0000256" key="14">
    <source>
        <dbReference type="SAM" id="MobiDB-lite"/>
    </source>
</evidence>
<sequence>MLENYQNLLSLGPPVCKPDVISHLERGEEPWQAPRDGPAGPDPEPGWEPGPEAEETLVYKEEPPWELIAVGLVRSGVHNPGFGNKGTWGAGPGGPATALTRGEAAYASAGSAEERRRGSYESKEALGLQSALPAQPRLAEEGAFPEGQLGGVRATGAGRRRRSQGAGSGPFACGECGKAFPRSAALALHRRWHAREKAYKCGECGKAFSWSTNLLEHRRVHTGEKPFLCGQCGKAFSCHSSLNVHRRVHTGERPYKCGQCAKAFSCSSLLGMHRRVHTGERPYKCSQCGRAFSRAFSQNHCLVKHQKTHSAEKAFKCHERGEVFGWSGPLAEHRRLHGGEKPFAVQLDQRLLSPYYVPGGLPGAGASGGSSVGPVDARDVAELLGVAPPSGSRSFSLGSNPRN</sequence>